<sequence>MKKYLALSSIVLISLVAIIIELKKPDSATSSLSYPESDEIREGRSPTTGSQRVVQESAQDEASTISVNRILATTSLADTQVPAKLNIDRQGHLIVDSNSKAILDYFLSLSGEIPEQQIRSLLQQWASGTAGETAARELTTLHDSYQHYLRAFSSGDFAATNDSNIRDQLQRRQRLRDDILGADHASSFFADEDRYDQYSLQRHDILASELSDQEKELALTTLRQTQPEHLARQYQQQHQLRTLQKSEQALIESGGDETDLFALHQEQFGDAAALRLQQLSRQRNNWKRKVDDYQQQRQKIQMSGLSDQDQQQQLEQLRSTLFNEAEQQRISALERIQSSP</sequence>
<evidence type="ECO:0000256" key="13">
    <source>
        <dbReference type="ARBA" id="ARBA00030948"/>
    </source>
</evidence>
<evidence type="ECO:0000256" key="2">
    <source>
        <dbReference type="ARBA" id="ARBA00004383"/>
    </source>
</evidence>
<dbReference type="PATRIC" id="fig|1177154.3.peg.792"/>
<protein>
    <recommendedName>
        <fullName evidence="4">Lipase chaperone</fullName>
    </recommendedName>
    <alternativeName>
        <fullName evidence="15">Lipase foldase</fullName>
    </alternativeName>
    <alternativeName>
        <fullName evidence="13">Lipase helper protein</fullName>
    </alternativeName>
    <alternativeName>
        <fullName evidence="14">Lipase modulator</fullName>
    </alternativeName>
</protein>
<evidence type="ECO:0000256" key="9">
    <source>
        <dbReference type="ARBA" id="ARBA00022989"/>
    </source>
</evidence>
<dbReference type="Pfam" id="PF03280">
    <property type="entry name" value="Lipase_chap"/>
    <property type="match status" value="1"/>
</dbReference>
<name>A0A095SNS1_9GAMM</name>
<evidence type="ECO:0000256" key="4">
    <source>
        <dbReference type="ARBA" id="ARBA00019692"/>
    </source>
</evidence>
<dbReference type="RefSeq" id="WP_052041381.1">
    <property type="nucleotide sequence ID" value="NZ_ARXV01000002.1"/>
</dbReference>
<dbReference type="GO" id="GO:0005886">
    <property type="term" value="C:plasma membrane"/>
    <property type="evidence" value="ECO:0007669"/>
    <property type="project" value="UniProtKB-SubCell"/>
</dbReference>
<keyword evidence="7" id="KW-0812">Transmembrane</keyword>
<evidence type="ECO:0000256" key="17">
    <source>
        <dbReference type="SAM" id="MobiDB-lite"/>
    </source>
</evidence>
<feature type="coiled-coil region" evidence="16">
    <location>
        <begin position="276"/>
        <end position="303"/>
    </location>
</feature>
<accession>A0A095SNS1</accession>
<evidence type="ECO:0000256" key="3">
    <source>
        <dbReference type="ARBA" id="ARBA00010358"/>
    </source>
</evidence>
<evidence type="ECO:0000256" key="12">
    <source>
        <dbReference type="ARBA" id="ARBA00023186"/>
    </source>
</evidence>
<keyword evidence="9" id="KW-1133">Transmembrane helix</keyword>
<evidence type="ECO:0000256" key="7">
    <source>
        <dbReference type="ARBA" id="ARBA00022692"/>
    </source>
</evidence>
<keyword evidence="5" id="KW-1003">Cell membrane</keyword>
<keyword evidence="16" id="KW-0175">Coiled coil</keyword>
<gene>
    <name evidence="18" type="ORF">Y5S_00788</name>
</gene>
<evidence type="ECO:0000256" key="15">
    <source>
        <dbReference type="ARBA" id="ARBA00033028"/>
    </source>
</evidence>
<dbReference type="Proteomes" id="UP000029444">
    <property type="component" value="Unassembled WGS sequence"/>
</dbReference>
<dbReference type="eggNOG" id="COG5380">
    <property type="taxonomic scope" value="Bacteria"/>
</dbReference>
<feature type="compositionally biased region" description="Polar residues" evidence="17">
    <location>
        <begin position="45"/>
        <end position="58"/>
    </location>
</feature>
<dbReference type="AlphaFoldDB" id="A0A095SNS1"/>
<evidence type="ECO:0000313" key="18">
    <source>
        <dbReference type="EMBL" id="KGD66316.1"/>
    </source>
</evidence>
<comment type="similarity">
    <text evidence="3">Belongs to the lipase chaperone family.</text>
</comment>
<reference evidence="18 19" key="1">
    <citation type="submission" date="2012-09" db="EMBL/GenBank/DDBJ databases">
        <title>Genome Sequence of alkane-degrading Bacterium Alcanivorax sp. 19-m-6.</title>
        <authorList>
            <person name="Lai Q."/>
            <person name="Shao Z."/>
        </authorList>
    </citation>
    <scope>NUCLEOTIDE SEQUENCE [LARGE SCALE GENOMIC DNA]</scope>
    <source>
        <strain evidence="18 19">19-m-6</strain>
    </source>
</reference>
<dbReference type="InterPro" id="IPR004961">
    <property type="entry name" value="Lipase_chaperone"/>
</dbReference>
<evidence type="ECO:0000256" key="1">
    <source>
        <dbReference type="ARBA" id="ARBA00003280"/>
    </source>
</evidence>
<comment type="function">
    <text evidence="1">May be involved in the folding of the extracellular lipase during its passage through the periplasm.</text>
</comment>
<evidence type="ECO:0000256" key="5">
    <source>
        <dbReference type="ARBA" id="ARBA00022475"/>
    </source>
</evidence>
<dbReference type="STRING" id="1177154.Y5S_00788"/>
<feature type="region of interest" description="Disordered" evidence="17">
    <location>
        <begin position="28"/>
        <end position="58"/>
    </location>
</feature>
<keyword evidence="6" id="KW-0997">Cell inner membrane</keyword>
<keyword evidence="12" id="KW-0143">Chaperone</keyword>
<evidence type="ECO:0000256" key="10">
    <source>
        <dbReference type="ARBA" id="ARBA00023098"/>
    </source>
</evidence>
<evidence type="ECO:0000256" key="16">
    <source>
        <dbReference type="SAM" id="Coils"/>
    </source>
</evidence>
<dbReference type="GO" id="GO:0051082">
    <property type="term" value="F:unfolded protein binding"/>
    <property type="evidence" value="ECO:0007669"/>
    <property type="project" value="InterPro"/>
</dbReference>
<comment type="caution">
    <text evidence="18">The sequence shown here is derived from an EMBL/GenBank/DDBJ whole genome shotgun (WGS) entry which is preliminary data.</text>
</comment>
<evidence type="ECO:0000256" key="14">
    <source>
        <dbReference type="ARBA" id="ARBA00031542"/>
    </source>
</evidence>
<keyword evidence="10" id="KW-0443">Lipid metabolism</keyword>
<organism evidence="18 19">
    <name type="scientific">Alcanivorax nanhaiticus</name>
    <dbReference type="NCBI Taxonomy" id="1177154"/>
    <lineage>
        <taxon>Bacteria</taxon>
        <taxon>Pseudomonadati</taxon>
        <taxon>Pseudomonadota</taxon>
        <taxon>Gammaproteobacteria</taxon>
        <taxon>Oceanospirillales</taxon>
        <taxon>Alcanivoracaceae</taxon>
        <taxon>Alcanivorax</taxon>
    </lineage>
</organism>
<keyword evidence="19" id="KW-1185">Reference proteome</keyword>
<keyword evidence="11" id="KW-0472">Membrane</keyword>
<keyword evidence="8" id="KW-0442">Lipid degradation</keyword>
<evidence type="ECO:0000256" key="8">
    <source>
        <dbReference type="ARBA" id="ARBA00022963"/>
    </source>
</evidence>
<comment type="subcellular location">
    <subcellularLocation>
        <location evidence="2">Cell inner membrane</location>
        <topology evidence="2">Single-pass membrane protein</topology>
        <orientation evidence="2">Periplasmic side</orientation>
    </subcellularLocation>
</comment>
<evidence type="ECO:0000256" key="6">
    <source>
        <dbReference type="ARBA" id="ARBA00022519"/>
    </source>
</evidence>
<dbReference type="GO" id="GO:0016042">
    <property type="term" value="P:lipid catabolic process"/>
    <property type="evidence" value="ECO:0007669"/>
    <property type="project" value="UniProtKB-KW"/>
</dbReference>
<proteinExistence type="inferred from homology"/>
<dbReference type="EMBL" id="ARXV01000002">
    <property type="protein sequence ID" value="KGD66316.1"/>
    <property type="molecule type" value="Genomic_DNA"/>
</dbReference>
<dbReference type="OrthoDB" id="6078186at2"/>
<dbReference type="GO" id="GO:0006457">
    <property type="term" value="P:protein folding"/>
    <property type="evidence" value="ECO:0007669"/>
    <property type="project" value="InterPro"/>
</dbReference>
<dbReference type="SUPFAM" id="SSF158855">
    <property type="entry name" value="Lipase chaperone-like"/>
    <property type="match status" value="1"/>
</dbReference>
<evidence type="ECO:0000256" key="11">
    <source>
        <dbReference type="ARBA" id="ARBA00023136"/>
    </source>
</evidence>
<evidence type="ECO:0000313" key="19">
    <source>
        <dbReference type="Proteomes" id="UP000029444"/>
    </source>
</evidence>